<dbReference type="Bgee" id="ENSPPAG00000032880">
    <property type="expression patterns" value="Expressed in testis and 6 other cell types or tissues"/>
</dbReference>
<dbReference type="EMBL" id="AJFE02084479">
    <property type="status" value="NOT_ANNOTATED_CDS"/>
    <property type="molecule type" value="Genomic_DNA"/>
</dbReference>
<reference evidence="6 7" key="1">
    <citation type="journal article" date="2012" name="Nature">
        <title>The bonobo genome compared with the chimpanzee and human genomes.</title>
        <authorList>
            <person name="Prufer K."/>
            <person name="Munch K."/>
            <person name="Hellmann I."/>
            <person name="Akagi K."/>
            <person name="Miller J.R."/>
            <person name="Walenz B."/>
            <person name="Koren S."/>
            <person name="Sutton G."/>
            <person name="Kodira C."/>
            <person name="Winer R."/>
            <person name="Knight J.R."/>
            <person name="Mullikin J.C."/>
            <person name="Meader S.J."/>
            <person name="Ponting C.P."/>
            <person name="Lunter G."/>
            <person name="Higashino S."/>
            <person name="Hobolth A."/>
            <person name="Dutheil J."/>
            <person name="Karakoc E."/>
            <person name="Alkan C."/>
            <person name="Sajjadian S."/>
            <person name="Catacchio C.R."/>
            <person name="Ventura M."/>
            <person name="Marques-Bonet T."/>
            <person name="Eichler E.E."/>
            <person name="Andre C."/>
            <person name="Atencia R."/>
            <person name="Mugisha L."/>
            <person name="Junhold J."/>
            <person name="Patterson N."/>
            <person name="Siebauer M."/>
            <person name="Good J.M."/>
            <person name="Fischer A."/>
            <person name="Ptak S.E."/>
            <person name="Lachmann M."/>
            <person name="Symer D.E."/>
            <person name="Mailund T."/>
            <person name="Schierup M.H."/>
            <person name="Andres A.M."/>
            <person name="Kelso J."/>
            <person name="Paabo S."/>
        </authorList>
    </citation>
    <scope>NUCLEOTIDE SEQUENCE [LARGE SCALE GENOMIC DNA]</scope>
</reference>
<proteinExistence type="inferred from homology"/>
<evidence type="ECO:0000256" key="5">
    <source>
        <dbReference type="SAM" id="MobiDB-lite"/>
    </source>
</evidence>
<organism evidence="6 7">
    <name type="scientific">Pan paniscus</name>
    <name type="common">Pygmy chimpanzee</name>
    <name type="synonym">Bonobo</name>
    <dbReference type="NCBI Taxonomy" id="9597"/>
    <lineage>
        <taxon>Eukaryota</taxon>
        <taxon>Metazoa</taxon>
        <taxon>Chordata</taxon>
        <taxon>Craniata</taxon>
        <taxon>Vertebrata</taxon>
        <taxon>Euteleostomi</taxon>
        <taxon>Mammalia</taxon>
        <taxon>Eutheria</taxon>
        <taxon>Euarchontoglires</taxon>
        <taxon>Primates</taxon>
        <taxon>Haplorrhini</taxon>
        <taxon>Catarrhini</taxon>
        <taxon>Hominidae</taxon>
        <taxon>Pan</taxon>
    </lineage>
</organism>
<comment type="similarity">
    <text evidence="4">Belongs to the DONSON family.</text>
</comment>
<keyword evidence="2" id="KW-0217">Developmental protein</keyword>
<dbReference type="PANTHER" id="PTHR12972:SF0">
    <property type="entry name" value="PROTEIN DOWNSTREAM NEIGHBOR OF SON"/>
    <property type="match status" value="1"/>
</dbReference>
<dbReference type="InterPro" id="IPR024861">
    <property type="entry name" value="Donson"/>
</dbReference>
<dbReference type="Proteomes" id="UP000240080">
    <property type="component" value="Chromosome 21"/>
</dbReference>
<feature type="region of interest" description="Disordered" evidence="5">
    <location>
        <begin position="1"/>
        <end position="29"/>
    </location>
</feature>
<evidence type="ECO:0000256" key="1">
    <source>
        <dbReference type="ARBA" id="ARBA00004123"/>
    </source>
</evidence>
<reference evidence="6" key="2">
    <citation type="submission" date="2025-08" db="UniProtKB">
        <authorList>
            <consortium name="Ensembl"/>
        </authorList>
    </citation>
    <scope>IDENTIFICATION</scope>
</reference>
<dbReference type="Ensembl" id="ENSPPAT00000042212.1">
    <property type="protein sequence ID" value="ENSPPAP00000019447.1"/>
    <property type="gene ID" value="ENSPPAG00000032880.1"/>
</dbReference>
<name>A0A2R9APZ9_PANPA</name>
<gene>
    <name evidence="6" type="primary">DONSON</name>
</gene>
<dbReference type="GO" id="GO:0005634">
    <property type="term" value="C:nucleus"/>
    <property type="evidence" value="ECO:0007669"/>
    <property type="project" value="UniProtKB-SubCell"/>
</dbReference>
<reference evidence="6" key="3">
    <citation type="submission" date="2025-09" db="UniProtKB">
        <authorList>
            <consortium name="Ensembl"/>
        </authorList>
    </citation>
    <scope>IDENTIFICATION</scope>
</reference>
<feature type="compositionally biased region" description="Low complexity" evidence="5">
    <location>
        <begin position="59"/>
        <end position="68"/>
    </location>
</feature>
<keyword evidence="3" id="KW-0539">Nucleus</keyword>
<dbReference type="EMBL" id="AJFE02084480">
    <property type="status" value="NOT_ANNOTATED_CDS"/>
    <property type="molecule type" value="Genomic_DNA"/>
</dbReference>
<feature type="region of interest" description="Disordered" evidence="5">
    <location>
        <begin position="41"/>
        <end position="96"/>
    </location>
</feature>
<feature type="compositionally biased region" description="Gly residues" evidence="5">
    <location>
        <begin position="48"/>
        <end position="58"/>
    </location>
</feature>
<dbReference type="EMBL" id="AJFE02084482">
    <property type="status" value="NOT_ANNOTATED_CDS"/>
    <property type="molecule type" value="Genomic_DNA"/>
</dbReference>
<protein>
    <submittedName>
        <fullName evidence="6">DNA replication fork stabilization factor DONSON</fullName>
    </submittedName>
</protein>
<dbReference type="GeneTree" id="ENSGT00390000000447"/>
<evidence type="ECO:0000256" key="3">
    <source>
        <dbReference type="ARBA" id="ARBA00023242"/>
    </source>
</evidence>
<dbReference type="EMBL" id="AJFE02084481">
    <property type="status" value="NOT_ANNOTATED_CDS"/>
    <property type="molecule type" value="Genomic_DNA"/>
</dbReference>
<evidence type="ECO:0000256" key="4">
    <source>
        <dbReference type="ARBA" id="ARBA00025806"/>
    </source>
</evidence>
<dbReference type="AlphaFoldDB" id="A0A2R9APZ9"/>
<evidence type="ECO:0000313" key="6">
    <source>
        <dbReference type="Ensembl" id="ENSPPAP00000019447.1"/>
    </source>
</evidence>
<sequence>PPEVVRLRRRRARSRGAAASPPRELTEPAARRAALVAGLPLRPFPAAGGRGGGSGGGPAAARRNPFARLDNRPRVAAEPDGPAREQPESPVPFLDSNQENDLLWEEKFPERTTVTELPQTSHVSFSEPDIPSSKITELPVDWSIKTRLLFTSSQPFTWADHLKAQEEAQGLVQHCRATEVTLPKSIQDPKLSTELRCTFQQSLIYWLHPALSWLPLFPRIGADRKMAGKTSPWSNDATLQHVLMSDWSVSFTSLYNLLKTKLCPYFYVCTYQFTVLFRAAGLAGSDLITALISPTTRGLREAMRNEGIEFSLPLIKESGHKKETASGTSLGYGEEQAISDEDEEESFSWLEEMGVQDKIKKPDILSIKLRKEKHEVQMDHRPESVVLVKGINTFTLLNFLINSKSLVATSGPQAGLPPTLLSPVAFRGATMQMLKEVVHKELTNCGLHPNTLEQLSQIPLLGKSSLRNVVLRDYIYNWRS</sequence>
<dbReference type="PANTHER" id="PTHR12972">
    <property type="entry name" value="DOWNSTREAM NEIGHBOR OF SON"/>
    <property type="match status" value="1"/>
</dbReference>
<keyword evidence="7" id="KW-1185">Reference proteome</keyword>
<evidence type="ECO:0000313" key="7">
    <source>
        <dbReference type="Proteomes" id="UP000240080"/>
    </source>
</evidence>
<accession>A0A2R9APZ9</accession>
<dbReference type="GO" id="GO:0033260">
    <property type="term" value="P:nuclear DNA replication"/>
    <property type="evidence" value="ECO:0007669"/>
    <property type="project" value="TreeGrafter"/>
</dbReference>
<dbReference type="PRINTS" id="PR02064">
    <property type="entry name" value="DONSON"/>
</dbReference>
<comment type="subcellular location">
    <subcellularLocation>
        <location evidence="1">Nucleus</location>
    </subcellularLocation>
</comment>
<evidence type="ECO:0000256" key="2">
    <source>
        <dbReference type="ARBA" id="ARBA00022473"/>
    </source>
</evidence>
<feature type="compositionally biased region" description="Basic and acidic residues" evidence="5">
    <location>
        <begin position="69"/>
        <end position="87"/>
    </location>
</feature>